<reference evidence="1 2" key="1">
    <citation type="journal article" date="2021" name="Nat. Commun.">
        <title>Genetic determinants of endophytism in the Arabidopsis root mycobiome.</title>
        <authorList>
            <person name="Mesny F."/>
            <person name="Miyauchi S."/>
            <person name="Thiergart T."/>
            <person name="Pickel B."/>
            <person name="Atanasova L."/>
            <person name="Karlsson M."/>
            <person name="Huettel B."/>
            <person name="Barry K.W."/>
            <person name="Haridas S."/>
            <person name="Chen C."/>
            <person name="Bauer D."/>
            <person name="Andreopoulos W."/>
            <person name="Pangilinan J."/>
            <person name="LaButti K."/>
            <person name="Riley R."/>
            <person name="Lipzen A."/>
            <person name="Clum A."/>
            <person name="Drula E."/>
            <person name="Henrissat B."/>
            <person name="Kohler A."/>
            <person name="Grigoriev I.V."/>
            <person name="Martin F.M."/>
            <person name="Hacquard S."/>
        </authorList>
    </citation>
    <scope>NUCLEOTIDE SEQUENCE [LARGE SCALE GENOMIC DNA]</scope>
    <source>
        <strain evidence="1 2">MPI-SDFR-AT-0079</strain>
    </source>
</reference>
<evidence type="ECO:0000313" key="2">
    <source>
        <dbReference type="Proteomes" id="UP000724584"/>
    </source>
</evidence>
<proteinExistence type="predicted"/>
<accession>A0ACB7PKH5</accession>
<evidence type="ECO:0000313" key="1">
    <source>
        <dbReference type="EMBL" id="KAH6649287.1"/>
    </source>
</evidence>
<keyword evidence="2" id="KW-1185">Reference proteome</keyword>
<gene>
    <name evidence="1" type="ORF">F5144DRAFT_552537</name>
</gene>
<protein>
    <submittedName>
        <fullName evidence="1">Uncharacterized protein</fullName>
    </submittedName>
</protein>
<dbReference type="Proteomes" id="UP000724584">
    <property type="component" value="Unassembled WGS sequence"/>
</dbReference>
<dbReference type="EMBL" id="JAGIZQ010000001">
    <property type="protein sequence ID" value="KAH6649287.1"/>
    <property type="molecule type" value="Genomic_DNA"/>
</dbReference>
<organism evidence="1 2">
    <name type="scientific">Chaetomium tenue</name>
    <dbReference type="NCBI Taxonomy" id="1854479"/>
    <lineage>
        <taxon>Eukaryota</taxon>
        <taxon>Fungi</taxon>
        <taxon>Dikarya</taxon>
        <taxon>Ascomycota</taxon>
        <taxon>Pezizomycotina</taxon>
        <taxon>Sordariomycetes</taxon>
        <taxon>Sordariomycetidae</taxon>
        <taxon>Sordariales</taxon>
        <taxon>Chaetomiaceae</taxon>
        <taxon>Chaetomium</taxon>
    </lineage>
</organism>
<sequence length="264" mass="29397">MWERQGLDADSLLATVRRSTADKARHGSPYRSVCTCEARVCGGSVVVKTQLYVTRKTARPDRVFPTAREIIALDRVFVSDAVLWARRLSNAYVLAPKYKTLECLAKADHAMVHYPGTPSCYRDDVGPPASQLRAVMRCIWTHKAPCHAPACRKRRTFSGHVNGDLDDFLDYSASSITTTDPRNPWDRVLVFTSWHDLGNGDSATNTKWVARPQNIMRMAAHDLRTRTGSRIGDAYEAFEGAAEGTPYVPKIPWSVAERLFSPGG</sequence>
<comment type="caution">
    <text evidence="1">The sequence shown here is derived from an EMBL/GenBank/DDBJ whole genome shotgun (WGS) entry which is preliminary data.</text>
</comment>
<name>A0ACB7PKH5_9PEZI</name>